<comment type="caution">
    <text evidence="6">The sequence shown here is derived from an EMBL/GenBank/DDBJ whole genome shotgun (WGS) entry which is preliminary data.</text>
</comment>
<dbReference type="InterPro" id="IPR002347">
    <property type="entry name" value="SDR_fam"/>
</dbReference>
<dbReference type="SUPFAM" id="SSF51735">
    <property type="entry name" value="NAD(P)-binding Rossmann-fold domains"/>
    <property type="match status" value="1"/>
</dbReference>
<reference evidence="7" key="1">
    <citation type="journal article" date="2019" name="Int. J. Syst. Evol. Microbiol.">
        <title>The Global Catalogue of Microorganisms (GCM) 10K type strain sequencing project: providing services to taxonomists for standard genome sequencing and annotation.</title>
        <authorList>
            <consortium name="The Broad Institute Genomics Platform"/>
            <consortium name="The Broad Institute Genome Sequencing Center for Infectious Disease"/>
            <person name="Wu L."/>
            <person name="Ma J."/>
        </authorList>
    </citation>
    <scope>NUCLEOTIDE SEQUENCE [LARGE SCALE GENOMIC DNA]</scope>
    <source>
        <strain evidence="7">KCTC 42984</strain>
    </source>
</reference>
<dbReference type="Pfam" id="PF13561">
    <property type="entry name" value="adh_short_C2"/>
    <property type="match status" value="1"/>
</dbReference>
<keyword evidence="4" id="KW-0443">Lipid metabolism</keyword>
<keyword evidence="5" id="KW-0753">Steroid metabolism</keyword>
<dbReference type="PRINTS" id="PR00080">
    <property type="entry name" value="SDRFAMILY"/>
</dbReference>
<keyword evidence="3" id="KW-0520">NAD</keyword>
<proteinExistence type="inferred from homology"/>
<dbReference type="Gene3D" id="3.40.50.720">
    <property type="entry name" value="NAD(P)-binding Rossmann-like Domain"/>
    <property type="match status" value="1"/>
</dbReference>
<dbReference type="EC" id="1.1.-.-" evidence="6"/>
<dbReference type="PANTHER" id="PTHR43180:SF28">
    <property type="entry name" value="NAD(P)-BINDING ROSSMANN-FOLD SUPERFAMILY PROTEIN"/>
    <property type="match status" value="1"/>
</dbReference>
<evidence type="ECO:0000256" key="1">
    <source>
        <dbReference type="ARBA" id="ARBA00006484"/>
    </source>
</evidence>
<dbReference type="InterPro" id="IPR036291">
    <property type="entry name" value="NAD(P)-bd_dom_sf"/>
</dbReference>
<evidence type="ECO:0000256" key="3">
    <source>
        <dbReference type="ARBA" id="ARBA00023027"/>
    </source>
</evidence>
<dbReference type="EMBL" id="JBHRTQ010000005">
    <property type="protein sequence ID" value="MFC3173704.1"/>
    <property type="molecule type" value="Genomic_DNA"/>
</dbReference>
<keyword evidence="2 6" id="KW-0560">Oxidoreductase</keyword>
<protein>
    <submittedName>
        <fullName evidence="6">SDR family oxidoreductase</fullName>
        <ecNumber evidence="6">1.1.-.-</ecNumber>
    </submittedName>
</protein>
<evidence type="ECO:0000256" key="4">
    <source>
        <dbReference type="ARBA" id="ARBA00023098"/>
    </source>
</evidence>
<dbReference type="PANTHER" id="PTHR43180">
    <property type="entry name" value="3-OXOACYL-(ACYL-CARRIER-PROTEIN) REDUCTASE (AFU_ORTHOLOGUE AFUA_6G11210)"/>
    <property type="match status" value="1"/>
</dbReference>
<comment type="similarity">
    <text evidence="1">Belongs to the short-chain dehydrogenases/reductases (SDR) family.</text>
</comment>
<evidence type="ECO:0000256" key="2">
    <source>
        <dbReference type="ARBA" id="ARBA00023002"/>
    </source>
</evidence>
<evidence type="ECO:0000313" key="6">
    <source>
        <dbReference type="EMBL" id="MFC3173704.1"/>
    </source>
</evidence>
<evidence type="ECO:0000256" key="5">
    <source>
        <dbReference type="ARBA" id="ARBA00023221"/>
    </source>
</evidence>
<keyword evidence="7" id="KW-1185">Reference proteome</keyword>
<evidence type="ECO:0000313" key="7">
    <source>
        <dbReference type="Proteomes" id="UP001595604"/>
    </source>
</evidence>
<name>A0ABV7IM20_9SPHN</name>
<gene>
    <name evidence="6" type="ORF">ACFOD9_05510</name>
</gene>
<dbReference type="Proteomes" id="UP001595604">
    <property type="component" value="Unassembled WGS sequence"/>
</dbReference>
<sequence length="272" mass="27745">MQDSDRKVAIITGAGGGIGGATARRLAADGFHVVLSDLHPGAAEPLARELGGRFVQTNVTREEEVAALVDTAVATYGRLDAMINNAGIRGVSGSILTLSAQDWARDMAVLLDSVVFGMKHAARAMIAGGRGGAILSTSSIAAFRNNSPHPYTVGKTAVITLTQSVATELAPHGIRVNAVAPGFVPSPMTATFYGSVDKARESIAASTPIGYAVEARDIAAAFAFLAGEDGRAMTGQVLLVDGGMAHCPSPAGGRYAMEPVFVGSATLDAPAP</sequence>
<accession>A0ABV7IM20</accession>
<dbReference type="RefSeq" id="WP_379509089.1">
    <property type="nucleotide sequence ID" value="NZ_JBHRTQ010000005.1"/>
</dbReference>
<dbReference type="PRINTS" id="PR00081">
    <property type="entry name" value="GDHRDH"/>
</dbReference>
<organism evidence="6 7">
    <name type="scientific">Novosphingobium bradum</name>
    <dbReference type="NCBI Taxonomy" id="1737444"/>
    <lineage>
        <taxon>Bacteria</taxon>
        <taxon>Pseudomonadati</taxon>
        <taxon>Pseudomonadota</taxon>
        <taxon>Alphaproteobacteria</taxon>
        <taxon>Sphingomonadales</taxon>
        <taxon>Sphingomonadaceae</taxon>
        <taxon>Novosphingobium</taxon>
    </lineage>
</organism>
<dbReference type="GO" id="GO:0016491">
    <property type="term" value="F:oxidoreductase activity"/>
    <property type="evidence" value="ECO:0007669"/>
    <property type="project" value="UniProtKB-KW"/>
</dbReference>